<evidence type="ECO:0000313" key="13">
    <source>
        <dbReference type="Proteomes" id="UP000680304"/>
    </source>
</evidence>
<keyword evidence="7 10" id="KW-0067">ATP-binding</keyword>
<sequence>MFKVGIMGGTFDPIHYGHLLAAESARDACELDEVWFIPSNCPPLKGGKPGADGAVRLEMVRLAIGGNPCFRAMDTELRRGGVSYSVDTAATLQQEYPDREFYYIVGSDRINDLPSWHRIEELAAIVRFIGLERPGAKPEPDGLPEYLRQRISFVEMPQIDISSTDIRRRRSEGRSIRYLVPDAVYHFMIRNGLYEA</sequence>
<evidence type="ECO:0000256" key="1">
    <source>
        <dbReference type="ARBA" id="ARBA00002324"/>
    </source>
</evidence>
<keyword evidence="4 10" id="KW-0808">Transferase</keyword>
<name>A0ABQ4N231_9BACL</name>
<dbReference type="Proteomes" id="UP000680304">
    <property type="component" value="Unassembled WGS sequence"/>
</dbReference>
<evidence type="ECO:0000256" key="8">
    <source>
        <dbReference type="ARBA" id="ARBA00023027"/>
    </source>
</evidence>
<dbReference type="NCBIfam" id="TIGR00125">
    <property type="entry name" value="cyt_tran_rel"/>
    <property type="match status" value="1"/>
</dbReference>
<dbReference type="RefSeq" id="WP_213527555.1">
    <property type="nucleotide sequence ID" value="NZ_BOVJ01000024.1"/>
</dbReference>
<evidence type="ECO:0000256" key="9">
    <source>
        <dbReference type="ARBA" id="ARBA00048721"/>
    </source>
</evidence>
<evidence type="ECO:0000313" key="12">
    <source>
        <dbReference type="EMBL" id="GIQ62235.1"/>
    </source>
</evidence>
<dbReference type="NCBIfam" id="NF000841">
    <property type="entry name" value="PRK00071.1-4"/>
    <property type="match status" value="1"/>
</dbReference>
<dbReference type="PANTHER" id="PTHR39321">
    <property type="entry name" value="NICOTINATE-NUCLEOTIDE ADENYLYLTRANSFERASE-RELATED"/>
    <property type="match status" value="1"/>
</dbReference>
<dbReference type="NCBIfam" id="NF000840">
    <property type="entry name" value="PRK00071.1-3"/>
    <property type="match status" value="1"/>
</dbReference>
<dbReference type="SUPFAM" id="SSF52374">
    <property type="entry name" value="Nucleotidylyl transferase"/>
    <property type="match status" value="1"/>
</dbReference>
<evidence type="ECO:0000256" key="4">
    <source>
        <dbReference type="ARBA" id="ARBA00022679"/>
    </source>
</evidence>
<proteinExistence type="inferred from homology"/>
<dbReference type="GO" id="GO:0016779">
    <property type="term" value="F:nucleotidyltransferase activity"/>
    <property type="evidence" value="ECO:0007669"/>
    <property type="project" value="UniProtKB-KW"/>
</dbReference>
<protein>
    <recommendedName>
        <fullName evidence="10">Probable nicotinate-nucleotide adenylyltransferase</fullName>
        <ecNumber evidence="10">2.7.7.18</ecNumber>
    </recommendedName>
    <alternativeName>
        <fullName evidence="10">Deamido-NAD(+) diphosphorylase</fullName>
    </alternativeName>
    <alternativeName>
        <fullName evidence="10">Deamido-NAD(+) pyrophosphorylase</fullName>
    </alternativeName>
    <alternativeName>
        <fullName evidence="10">Nicotinate mononucleotide adenylyltransferase</fullName>
        <shortName evidence="10">NaMN adenylyltransferase</shortName>
    </alternativeName>
</protein>
<keyword evidence="13" id="KW-1185">Reference proteome</keyword>
<keyword evidence="8 10" id="KW-0520">NAD</keyword>
<comment type="catalytic activity">
    <reaction evidence="9 10">
        <text>nicotinate beta-D-ribonucleotide + ATP + H(+) = deamido-NAD(+) + diphosphate</text>
        <dbReference type="Rhea" id="RHEA:22860"/>
        <dbReference type="ChEBI" id="CHEBI:15378"/>
        <dbReference type="ChEBI" id="CHEBI:30616"/>
        <dbReference type="ChEBI" id="CHEBI:33019"/>
        <dbReference type="ChEBI" id="CHEBI:57502"/>
        <dbReference type="ChEBI" id="CHEBI:58437"/>
        <dbReference type="EC" id="2.7.7.18"/>
    </reaction>
</comment>
<dbReference type="HAMAP" id="MF_00244">
    <property type="entry name" value="NaMN_adenylyltr"/>
    <property type="match status" value="1"/>
</dbReference>
<dbReference type="Pfam" id="PF01467">
    <property type="entry name" value="CTP_transf_like"/>
    <property type="match status" value="1"/>
</dbReference>
<dbReference type="EMBL" id="BOVJ01000024">
    <property type="protein sequence ID" value="GIQ62235.1"/>
    <property type="molecule type" value="Genomic_DNA"/>
</dbReference>
<feature type="domain" description="Cytidyltransferase-like" evidence="11">
    <location>
        <begin position="6"/>
        <end position="169"/>
    </location>
</feature>
<dbReference type="EC" id="2.7.7.18" evidence="10"/>
<comment type="caution">
    <text evidence="12">The sequence shown here is derived from an EMBL/GenBank/DDBJ whole genome shotgun (WGS) entry which is preliminary data.</text>
</comment>
<evidence type="ECO:0000256" key="3">
    <source>
        <dbReference type="ARBA" id="ARBA00022642"/>
    </source>
</evidence>
<dbReference type="InterPro" id="IPR005248">
    <property type="entry name" value="NadD/NMNAT"/>
</dbReference>
<dbReference type="InterPro" id="IPR014729">
    <property type="entry name" value="Rossmann-like_a/b/a_fold"/>
</dbReference>
<evidence type="ECO:0000256" key="10">
    <source>
        <dbReference type="HAMAP-Rule" id="MF_00244"/>
    </source>
</evidence>
<keyword evidence="5 10" id="KW-0548">Nucleotidyltransferase</keyword>
<dbReference type="InterPro" id="IPR004821">
    <property type="entry name" value="Cyt_trans-like"/>
</dbReference>
<comment type="pathway">
    <text evidence="2 10">Cofactor biosynthesis; NAD(+) biosynthesis; deamido-NAD(+) from nicotinate D-ribonucleotide: step 1/1.</text>
</comment>
<comment type="similarity">
    <text evidence="10">Belongs to the NadD family.</text>
</comment>
<evidence type="ECO:0000256" key="2">
    <source>
        <dbReference type="ARBA" id="ARBA00005019"/>
    </source>
</evidence>
<dbReference type="CDD" id="cd02165">
    <property type="entry name" value="NMNAT"/>
    <property type="match status" value="1"/>
</dbReference>
<dbReference type="NCBIfam" id="TIGR00482">
    <property type="entry name" value="nicotinate (nicotinamide) nucleotide adenylyltransferase"/>
    <property type="match status" value="1"/>
</dbReference>
<reference evidence="12 13" key="1">
    <citation type="submission" date="2021-04" db="EMBL/GenBank/DDBJ databases">
        <title>Draft genome sequence of Paenibacillus cisolokensis, LC2-13A.</title>
        <authorList>
            <person name="Uke A."/>
            <person name="Chhe C."/>
            <person name="Baramee S."/>
            <person name="Kosugi A."/>
        </authorList>
    </citation>
    <scope>NUCLEOTIDE SEQUENCE [LARGE SCALE GENOMIC DNA]</scope>
    <source>
        <strain evidence="12 13">LC2-13A</strain>
    </source>
</reference>
<organism evidence="12 13">
    <name type="scientific">Paenibacillus cisolokensis</name>
    <dbReference type="NCBI Taxonomy" id="1658519"/>
    <lineage>
        <taxon>Bacteria</taxon>
        <taxon>Bacillati</taxon>
        <taxon>Bacillota</taxon>
        <taxon>Bacilli</taxon>
        <taxon>Bacillales</taxon>
        <taxon>Paenibacillaceae</taxon>
        <taxon>Paenibacillus</taxon>
    </lineage>
</organism>
<evidence type="ECO:0000256" key="7">
    <source>
        <dbReference type="ARBA" id="ARBA00022840"/>
    </source>
</evidence>
<evidence type="ECO:0000256" key="5">
    <source>
        <dbReference type="ARBA" id="ARBA00022695"/>
    </source>
</evidence>
<evidence type="ECO:0000259" key="11">
    <source>
        <dbReference type="Pfam" id="PF01467"/>
    </source>
</evidence>
<dbReference type="PANTHER" id="PTHR39321:SF3">
    <property type="entry name" value="PHOSPHOPANTETHEINE ADENYLYLTRANSFERASE"/>
    <property type="match status" value="1"/>
</dbReference>
<accession>A0ABQ4N231</accession>
<keyword evidence="6 10" id="KW-0547">Nucleotide-binding</keyword>
<comment type="function">
    <text evidence="1 10">Catalyzes the reversible adenylation of nicotinate mononucleotide (NaMN) to nicotinic acid adenine dinucleotide (NaAD).</text>
</comment>
<gene>
    <name evidence="10 12" type="primary">nadD</name>
    <name evidence="12" type="ORF">PACILC2_08030</name>
</gene>
<keyword evidence="3 10" id="KW-0662">Pyridine nucleotide biosynthesis</keyword>
<dbReference type="Gene3D" id="3.40.50.620">
    <property type="entry name" value="HUPs"/>
    <property type="match status" value="1"/>
</dbReference>
<evidence type="ECO:0000256" key="6">
    <source>
        <dbReference type="ARBA" id="ARBA00022741"/>
    </source>
</evidence>